<evidence type="ECO:0000256" key="4">
    <source>
        <dbReference type="RuleBase" id="RU004273"/>
    </source>
</evidence>
<dbReference type="SMART" id="SM00156">
    <property type="entry name" value="PP2Ac"/>
    <property type="match status" value="1"/>
</dbReference>
<feature type="domain" description="Serine/threonine specific protein phosphatases" evidence="6">
    <location>
        <begin position="356"/>
        <end position="361"/>
    </location>
</feature>
<dbReference type="Proteomes" id="UP001642484">
    <property type="component" value="Unassembled WGS sequence"/>
</dbReference>
<dbReference type="Gene3D" id="3.60.21.10">
    <property type="match status" value="1"/>
</dbReference>
<feature type="compositionally biased region" description="Polar residues" evidence="5">
    <location>
        <begin position="57"/>
        <end position="66"/>
    </location>
</feature>
<reference evidence="7 8" key="1">
    <citation type="submission" date="2024-02" db="EMBL/GenBank/DDBJ databases">
        <authorList>
            <person name="Chen Y."/>
            <person name="Shah S."/>
            <person name="Dougan E. K."/>
            <person name="Thang M."/>
            <person name="Chan C."/>
        </authorList>
    </citation>
    <scope>NUCLEOTIDE SEQUENCE [LARGE SCALE GENOMIC DNA]</scope>
</reference>
<keyword evidence="8" id="KW-1185">Reference proteome</keyword>
<dbReference type="EC" id="3.1.3.16" evidence="4"/>
<dbReference type="CDD" id="cd00144">
    <property type="entry name" value="MPP_PPP_family"/>
    <property type="match status" value="1"/>
</dbReference>
<comment type="cofactor">
    <cofactor evidence="1">
        <name>Mn(2+)</name>
        <dbReference type="ChEBI" id="CHEBI:29035"/>
    </cofactor>
</comment>
<protein>
    <recommendedName>
        <fullName evidence="4">Serine/threonine-protein phosphatase</fullName>
        <ecNumber evidence="4">3.1.3.16</ecNumber>
    </recommendedName>
</protein>
<dbReference type="PANTHER" id="PTHR45668">
    <property type="entry name" value="SERINE/THREONINE-PROTEIN PHOSPHATASE 5-RELATED"/>
    <property type="match status" value="1"/>
</dbReference>
<dbReference type="InterPro" id="IPR051134">
    <property type="entry name" value="PPP_phosphatase"/>
</dbReference>
<dbReference type="InterPro" id="IPR004843">
    <property type="entry name" value="Calcineurin-like_PHP"/>
</dbReference>
<keyword evidence="4" id="KW-0378">Hydrolase</keyword>
<dbReference type="PANTHER" id="PTHR45668:SF5">
    <property type="entry name" value="SERINE_THREONINE-PROTEIN PHOSPHATASE 5"/>
    <property type="match status" value="1"/>
</dbReference>
<dbReference type="EMBL" id="CAXAMN010005869">
    <property type="protein sequence ID" value="CAK9015634.1"/>
    <property type="molecule type" value="Genomic_DNA"/>
</dbReference>
<evidence type="ECO:0000313" key="8">
    <source>
        <dbReference type="Proteomes" id="UP001642484"/>
    </source>
</evidence>
<evidence type="ECO:0000256" key="3">
    <source>
        <dbReference type="ARBA" id="ARBA00023211"/>
    </source>
</evidence>
<evidence type="ECO:0000256" key="1">
    <source>
        <dbReference type="ARBA" id="ARBA00001936"/>
    </source>
</evidence>
<feature type="region of interest" description="Disordered" evidence="5">
    <location>
        <begin position="49"/>
        <end position="73"/>
    </location>
</feature>
<evidence type="ECO:0000256" key="2">
    <source>
        <dbReference type="ARBA" id="ARBA00022723"/>
    </source>
</evidence>
<dbReference type="Pfam" id="PF00149">
    <property type="entry name" value="Metallophos"/>
    <property type="match status" value="1"/>
</dbReference>
<comment type="catalytic activity">
    <reaction evidence="4">
        <text>O-phospho-L-threonyl-[protein] + H2O = L-threonyl-[protein] + phosphate</text>
        <dbReference type="Rhea" id="RHEA:47004"/>
        <dbReference type="Rhea" id="RHEA-COMP:11060"/>
        <dbReference type="Rhea" id="RHEA-COMP:11605"/>
        <dbReference type="ChEBI" id="CHEBI:15377"/>
        <dbReference type="ChEBI" id="CHEBI:30013"/>
        <dbReference type="ChEBI" id="CHEBI:43474"/>
        <dbReference type="ChEBI" id="CHEBI:61977"/>
        <dbReference type="EC" id="3.1.3.16"/>
    </reaction>
</comment>
<comment type="similarity">
    <text evidence="4">Belongs to the PPP phosphatase family.</text>
</comment>
<dbReference type="SUPFAM" id="SSF56300">
    <property type="entry name" value="Metallo-dependent phosphatases"/>
    <property type="match status" value="1"/>
</dbReference>
<dbReference type="PROSITE" id="PS00125">
    <property type="entry name" value="SER_THR_PHOSPHATASE"/>
    <property type="match status" value="1"/>
</dbReference>
<comment type="caution">
    <text evidence="7">The sequence shown here is derived from an EMBL/GenBank/DDBJ whole genome shotgun (WGS) entry which is preliminary data.</text>
</comment>
<keyword evidence="3" id="KW-0464">Manganese</keyword>
<evidence type="ECO:0000256" key="5">
    <source>
        <dbReference type="SAM" id="MobiDB-lite"/>
    </source>
</evidence>
<evidence type="ECO:0000313" key="7">
    <source>
        <dbReference type="EMBL" id="CAK9015634.1"/>
    </source>
</evidence>
<dbReference type="PRINTS" id="PR00114">
    <property type="entry name" value="STPHPHTASE"/>
</dbReference>
<gene>
    <name evidence="7" type="ORF">CCMP2556_LOCUS12168</name>
</gene>
<proteinExistence type="inferred from homology"/>
<dbReference type="InterPro" id="IPR029052">
    <property type="entry name" value="Metallo-depent_PP-like"/>
</dbReference>
<keyword evidence="2" id="KW-0479">Metal-binding</keyword>
<accession>A0ABP0JMN6</accession>
<name>A0ABP0JMN6_9DINO</name>
<sequence length="576" mass="63840">MITPFSSAQACPCQKCCESADRGSYFGDEPVVPIFGDDFEALSMPPVVPSRSVHDLSPSTPTSRASKTPKISPRISHVEVCSEDGASSRMEKQDPVVMEAEFDFYDPLSKRAQVMPLVAEVQHHRPGARQHFSNNPADFGHQLLAPPDFQPSEALTPKSRARNEVEVVTRWGVLSGKLIFSKVLTLTTMSSIFVVRAQQVRLEKNSRVWRRIEARARRAVSQAASLAARVVKERSDMYHGEWRCSEGGALSELFTSEYVDTLMILAKASAKLLALQPVLAEANVPCRIFGDIHGQLRDLLLFFAAFGFPGSTEDSADDEMSYVFNGDFVDRGAHSLEVIGILLALKVSMPDRVWLVRGNHEDRTMNARYGFLEECELRLGNNFGRKTYDLLQNAFDQLPLACVVGGKILCVHGGVGDGRWDLNDLRALRRPLGQQELGCAKLRWVNNILWSDPIEDDREERSQEESGPVFGVHESPRNTTAVLFGWDVTKTFCARNGLAMVVRSHQSKKNGHGFDLMHDETLVRVFSARDYEGHCNDGAVLLVRPGEGSLGCERPSFMSVRAQVLGSYAKAQGLVA</sequence>
<organism evidence="7 8">
    <name type="scientific">Durusdinium trenchii</name>
    <dbReference type="NCBI Taxonomy" id="1381693"/>
    <lineage>
        <taxon>Eukaryota</taxon>
        <taxon>Sar</taxon>
        <taxon>Alveolata</taxon>
        <taxon>Dinophyceae</taxon>
        <taxon>Suessiales</taxon>
        <taxon>Symbiodiniaceae</taxon>
        <taxon>Durusdinium</taxon>
    </lineage>
</organism>
<evidence type="ECO:0000259" key="6">
    <source>
        <dbReference type="PROSITE" id="PS00125"/>
    </source>
</evidence>
<dbReference type="InterPro" id="IPR006186">
    <property type="entry name" value="Ser/Thr-sp_prot-phosphatase"/>
</dbReference>